<dbReference type="OrthoDB" id="8184399at2759"/>
<dbReference type="PANTHER" id="PTHR46790">
    <property type="entry name" value="CENTROMERE PROTEIN N"/>
    <property type="match status" value="1"/>
</dbReference>
<reference evidence="1 2" key="1">
    <citation type="submission" date="2017-12" db="EMBL/GenBank/DDBJ databases">
        <title>Hemimetabolous genomes reveal molecular basis of termite eusociality.</title>
        <authorList>
            <person name="Harrison M.C."/>
            <person name="Jongepier E."/>
            <person name="Robertson H.M."/>
            <person name="Arning N."/>
            <person name="Bitard-Feildel T."/>
            <person name="Chao H."/>
            <person name="Childers C.P."/>
            <person name="Dinh H."/>
            <person name="Doddapaneni H."/>
            <person name="Dugan S."/>
            <person name="Gowin J."/>
            <person name="Greiner C."/>
            <person name="Han Y."/>
            <person name="Hu H."/>
            <person name="Hughes D.S.T."/>
            <person name="Huylmans A.-K."/>
            <person name="Kemena C."/>
            <person name="Kremer L.P.M."/>
            <person name="Lee S.L."/>
            <person name="Lopez-Ezquerra A."/>
            <person name="Mallet L."/>
            <person name="Monroy-Kuhn J.M."/>
            <person name="Moser A."/>
            <person name="Murali S.C."/>
            <person name="Muzny D.M."/>
            <person name="Otani S."/>
            <person name="Piulachs M.-D."/>
            <person name="Poelchau M."/>
            <person name="Qu J."/>
            <person name="Schaub F."/>
            <person name="Wada-Katsumata A."/>
            <person name="Worley K.C."/>
            <person name="Xie Q."/>
            <person name="Ylla G."/>
            <person name="Poulsen M."/>
            <person name="Gibbs R.A."/>
            <person name="Schal C."/>
            <person name="Richards S."/>
            <person name="Belles X."/>
            <person name="Korb J."/>
            <person name="Bornberg-Bauer E."/>
        </authorList>
    </citation>
    <scope>NUCLEOTIDE SEQUENCE [LARGE SCALE GENOMIC DNA]</scope>
    <source>
        <tissue evidence="1">Whole body</tissue>
    </source>
</reference>
<dbReference type="AlphaFoldDB" id="A0A2J7PWX4"/>
<organism evidence="1 2">
    <name type="scientific">Cryptotermes secundus</name>
    <dbReference type="NCBI Taxonomy" id="105785"/>
    <lineage>
        <taxon>Eukaryota</taxon>
        <taxon>Metazoa</taxon>
        <taxon>Ecdysozoa</taxon>
        <taxon>Arthropoda</taxon>
        <taxon>Hexapoda</taxon>
        <taxon>Insecta</taxon>
        <taxon>Pterygota</taxon>
        <taxon>Neoptera</taxon>
        <taxon>Polyneoptera</taxon>
        <taxon>Dictyoptera</taxon>
        <taxon>Blattodea</taxon>
        <taxon>Blattoidea</taxon>
        <taxon>Termitoidae</taxon>
        <taxon>Kalotermitidae</taxon>
        <taxon>Cryptotermitinae</taxon>
        <taxon>Cryptotermes</taxon>
    </lineage>
</organism>
<dbReference type="InParanoid" id="A0A2J7PWX4"/>
<evidence type="ECO:0000313" key="1">
    <source>
        <dbReference type="EMBL" id="PNF20833.1"/>
    </source>
</evidence>
<comment type="caution">
    <text evidence="1">The sequence shown here is derived from an EMBL/GenBank/DDBJ whole genome shotgun (WGS) entry which is preliminary data.</text>
</comment>
<keyword evidence="2" id="KW-1185">Reference proteome</keyword>
<accession>A0A2J7PWX4</accession>
<dbReference type="Proteomes" id="UP000235965">
    <property type="component" value="Unassembled WGS sequence"/>
</dbReference>
<protein>
    <submittedName>
        <fullName evidence="1">Uncharacterized protein</fullName>
    </submittedName>
</protein>
<dbReference type="EMBL" id="NEVH01020867">
    <property type="protein sequence ID" value="PNF20833.1"/>
    <property type="molecule type" value="Genomic_DNA"/>
</dbReference>
<evidence type="ECO:0000313" key="2">
    <source>
        <dbReference type="Proteomes" id="UP000235965"/>
    </source>
</evidence>
<gene>
    <name evidence="1" type="ORF">B7P43_G12069</name>
</gene>
<dbReference type="InterPro" id="IPR052011">
    <property type="entry name" value="CENP-NAC/CAD_complex"/>
</dbReference>
<proteinExistence type="predicted"/>
<sequence length="351" mass="40520">MDEDRSLKLIDTVLHRFSLEQLVDVVFPELKILSWTSVRRRIIQGQLPLNKDLVIRVIVFAVQKHKARDETYVTEILQIIRLLDIVVHHHRLKWTAFAMSGLNRQRNRKRYYTSSDIQDNIESIFCQKRRIVHVAVIVQDEICWISLTERKHANDKGLVNKAPIFVAHFPGQPYFFISHSGKKENILDVISRALGYHHAEDCSLSGQNVRHLFRFLKNLESDASSVQDVLQGVKEYRPVMLEETPRGIDFTQHKSRSEVADLCFGNEPTLQQISVKCSPCHWAVGDIVPDAEGKSFGSMEVTFQSPDILKMLKEMTVKGIFPTPPPTYIRSIQKRGKNEIKLENKWITPED</sequence>
<name>A0A2J7PWX4_9NEOP</name>
<dbReference type="PANTHER" id="PTHR46790:SF1">
    <property type="entry name" value="CENTROMERE PROTEIN N"/>
    <property type="match status" value="1"/>
</dbReference>
<dbReference type="GO" id="GO:0005654">
    <property type="term" value="C:nucleoplasm"/>
    <property type="evidence" value="ECO:0007669"/>
    <property type="project" value="TreeGrafter"/>
</dbReference>